<gene>
    <name evidence="4" type="ORF">BBI17_000833</name>
    <name evidence="5" type="ORF">BBO99_00000931</name>
</gene>
<evidence type="ECO:0000313" key="7">
    <source>
        <dbReference type="Proteomes" id="UP000285883"/>
    </source>
</evidence>
<feature type="domain" description="EcxA zinc-binding" evidence="2">
    <location>
        <begin position="638"/>
        <end position="958"/>
    </location>
</feature>
<evidence type="ECO:0000259" key="2">
    <source>
        <dbReference type="Pfam" id="PF16313"/>
    </source>
</evidence>
<dbReference type="Proteomes" id="UP000285883">
    <property type="component" value="Unassembled WGS sequence"/>
</dbReference>
<evidence type="ECO:0000313" key="4">
    <source>
        <dbReference type="EMBL" id="RLN37679.1"/>
    </source>
</evidence>
<dbReference type="AlphaFoldDB" id="A0A3R7JZC0"/>
<evidence type="ECO:0000256" key="1">
    <source>
        <dbReference type="SAM" id="SignalP"/>
    </source>
</evidence>
<name>A0A3R7JZC0_9STRA</name>
<feature type="signal peptide" evidence="1">
    <location>
        <begin position="1"/>
        <end position="25"/>
    </location>
</feature>
<comment type="caution">
    <text evidence="4">The sequence shown here is derived from an EMBL/GenBank/DDBJ whole genome shotgun (WGS) entry which is preliminary data.</text>
</comment>
<dbReference type="InterPro" id="IPR024079">
    <property type="entry name" value="MetalloPept_cat_dom_sf"/>
</dbReference>
<dbReference type="Gene3D" id="3.40.390.10">
    <property type="entry name" value="Collagenase (Catalytic Domain)"/>
    <property type="match status" value="1"/>
</dbReference>
<dbReference type="InterPro" id="IPR027417">
    <property type="entry name" value="P-loop_NTPase"/>
</dbReference>
<keyword evidence="1" id="KW-0732">Signal</keyword>
<dbReference type="SUPFAM" id="SSF55486">
    <property type="entry name" value="Metalloproteases ('zincins'), catalytic domain"/>
    <property type="match status" value="1"/>
</dbReference>
<dbReference type="Gene3D" id="3.40.50.300">
    <property type="entry name" value="P-loop containing nucleotide triphosphate hydrolases"/>
    <property type="match status" value="1"/>
</dbReference>
<dbReference type="Proteomes" id="UP000285624">
    <property type="component" value="Unassembled WGS sequence"/>
</dbReference>
<accession>A0A3R7JZC0</accession>
<evidence type="ECO:0000313" key="6">
    <source>
        <dbReference type="Proteomes" id="UP000285624"/>
    </source>
</evidence>
<dbReference type="PANTHER" id="PTHR38478">
    <property type="entry name" value="PEPTIDASE M1A AND M12B"/>
    <property type="match status" value="1"/>
</dbReference>
<sequence>MAGSSCTAVIVLMCGLPAAGKTTLAKHFTSSGNTPTRLYERISFDDLYEQAVNYAAESKTSEFNPDIWQTCQQEMVVRVTKRIEQQSAFITSNPMQQLVLLVDDNFQYQSLRKRFFHLAADLNCGFAVLYMNVPAAICRERNAVRSKKAQIPNELNEVESFASDEEIDIELGTQSDPSSNTAVVSVLFLVGVSVGLAARFSRQTSQSSSIRIGAGFNESFGSLENLDTVEDETLQETGVIPFLDVQFSPDDRALFALSKEHWNSSFVVYPTVAKHAAPVEYGMERGGILLETNDFTFHFEMSSNEQHLLFIQEYHYASLRENSNEELQQVVDDSQWPGYITKVPIYIETNTAYYIPTDLFLANGFFVSSKLSSRDFSPIKTQSESFTRNTMLYVEYELDSGMVGVNFAIGLLPEQVMPQRVADDRIGYFSKRYTEYGMRGQDLGDDNGFHWWDPQTTVIHRRKLELDPTTNTVKDPITYYIDPSVPKEWREAFAAGVNAWAPAFERIGFTNAIRAVLPGDNDWPADYRLGDLRYNSISVMISERTYAQGPTITDPRSGEILHSDITFEYGFFNEVIADFDLKSPVGPPQAGTDASSNAKHAFDRTGRNQQCGFAQDSQHQVDRMLLSTVAMDTDGYVPKRLIAQHFSDIIMHEVGHTLGLRHNFAGSSAYSRDQLRNSSFVEKHGISTSVMDYLPVNIFSDLTEAEAEAHTFYMTTIGAYDYSAIAYGYSIVDGETPGYKHPRLTELASTSPMFLTDENVEHLLNPYGQTFDLSSDIVDYAADRLEFVKRTRQSSALLNKIPDDASWTTFWQRESVLLRMIAQAIKKVDPVLGGVNVTHAHRSKGEEMYRAAVVPRAMQLQALGVLVRIIRNEDGLFPKSEVYMSYIEVVGFMGEDCKEPSLDYGCLGRGLVDVNAAIMAVIKKAIHTVLYSALGRVVQQDAASPLGVREILEAVGNATAIHEESLNQQVSTFLHEQLHDMISDSTVDSRIKTAIQEIWGFTPPPPVVIAGIKQPGKK</sequence>
<evidence type="ECO:0008006" key="8">
    <source>
        <dbReference type="Google" id="ProtNLM"/>
    </source>
</evidence>
<dbReference type="GO" id="GO:0008237">
    <property type="term" value="F:metallopeptidase activity"/>
    <property type="evidence" value="ECO:0007669"/>
    <property type="project" value="InterPro"/>
</dbReference>
<dbReference type="STRING" id="325452.A0A3R7JZC0"/>
<dbReference type="InterPro" id="IPR032534">
    <property type="entry name" value="EcxA_zinc-bd"/>
</dbReference>
<dbReference type="CDD" id="cd04276">
    <property type="entry name" value="ZnMc_MMP_like_2"/>
    <property type="match status" value="1"/>
</dbReference>
<protein>
    <recommendedName>
        <fullName evidence="8">EcxA zinc-binding domain-containing protein</fullName>
    </recommendedName>
</protein>
<proteinExistence type="predicted"/>
<dbReference type="EMBL" id="MAYM02000527">
    <property type="protein sequence ID" value="RLN37679.1"/>
    <property type="molecule type" value="Genomic_DNA"/>
</dbReference>
<evidence type="ECO:0000313" key="5">
    <source>
        <dbReference type="EMBL" id="RLN84918.1"/>
    </source>
</evidence>
<dbReference type="InterPro" id="IPR033413">
    <property type="entry name" value="DUF5117"/>
</dbReference>
<dbReference type="Pfam" id="PF13671">
    <property type="entry name" value="AAA_33"/>
    <property type="match status" value="1"/>
</dbReference>
<evidence type="ECO:0000259" key="3">
    <source>
        <dbReference type="Pfam" id="PF17148"/>
    </source>
</evidence>
<dbReference type="EMBL" id="MBDN02000013">
    <property type="protein sequence ID" value="RLN84918.1"/>
    <property type="molecule type" value="Genomic_DNA"/>
</dbReference>
<organism evidence="4 7">
    <name type="scientific">Phytophthora kernoviae</name>
    <dbReference type="NCBI Taxonomy" id="325452"/>
    <lineage>
        <taxon>Eukaryota</taxon>
        <taxon>Sar</taxon>
        <taxon>Stramenopiles</taxon>
        <taxon>Oomycota</taxon>
        <taxon>Peronosporomycetes</taxon>
        <taxon>Peronosporales</taxon>
        <taxon>Peronosporaceae</taxon>
        <taxon>Phytophthora</taxon>
    </lineage>
</organism>
<dbReference type="Pfam" id="PF16313">
    <property type="entry name" value="DUF4953"/>
    <property type="match status" value="1"/>
</dbReference>
<dbReference type="Pfam" id="PF17148">
    <property type="entry name" value="DUF5117"/>
    <property type="match status" value="1"/>
</dbReference>
<dbReference type="PANTHER" id="PTHR38478:SF1">
    <property type="entry name" value="ZINC DEPENDENT METALLOPROTEASE DOMAIN LIPOPROTEIN"/>
    <property type="match status" value="1"/>
</dbReference>
<dbReference type="InterPro" id="IPR034032">
    <property type="entry name" value="Zn_MMP-like_bac"/>
</dbReference>
<feature type="chain" id="PRO_5036092449" description="EcxA zinc-binding domain-containing protein" evidence="1">
    <location>
        <begin position="26"/>
        <end position="1018"/>
    </location>
</feature>
<keyword evidence="6" id="KW-1185">Reference proteome</keyword>
<dbReference type="SUPFAM" id="SSF52540">
    <property type="entry name" value="P-loop containing nucleoside triphosphate hydrolases"/>
    <property type="match status" value="1"/>
</dbReference>
<feature type="domain" description="DUF5117" evidence="3">
    <location>
        <begin position="293"/>
        <end position="443"/>
    </location>
</feature>
<reference evidence="6 7" key="1">
    <citation type="submission" date="2018-07" db="EMBL/GenBank/DDBJ databases">
        <title>Genome sequencing of oomycete isolates from Chile give support for New Zealand origin for Phytophthora kernoviae and make available the first Nothophytophthora sp. genome.</title>
        <authorList>
            <person name="Studholme D.J."/>
            <person name="Sanfuentes E."/>
            <person name="Panda P."/>
            <person name="Hill R."/>
            <person name="Sambles C."/>
            <person name="Grant M."/>
            <person name="Williams N.M."/>
            <person name="Mcdougal R.L."/>
        </authorList>
    </citation>
    <scope>NUCLEOTIDE SEQUENCE [LARGE SCALE GENOMIC DNA]</scope>
    <source>
        <strain evidence="4">Chile2</strain>
        <strain evidence="5">Chile4</strain>
    </source>
</reference>